<reference evidence="3" key="1">
    <citation type="submission" date="2022-09" db="EMBL/GenBank/DDBJ databases">
        <authorList>
            <person name="Li D."/>
            <person name="Cheng J."/>
            <person name="Li Y."/>
        </authorList>
    </citation>
    <scope>NUCLEOTIDE SEQUENCE</scope>
    <source>
        <strain evidence="3">DL</strain>
    </source>
</reference>
<keyword evidence="4" id="KW-1185">Reference proteome</keyword>
<dbReference type="PANTHER" id="PTHR40111">
    <property type="entry name" value="CEPHALOSPORIN-C DEACETYLASE"/>
    <property type="match status" value="1"/>
</dbReference>
<dbReference type="Proteomes" id="UP001063368">
    <property type="component" value="Chromosome"/>
</dbReference>
<proteinExistence type="predicted"/>
<dbReference type="Gene3D" id="3.40.50.1820">
    <property type="entry name" value="alpha/beta hydrolase"/>
    <property type="match status" value="1"/>
</dbReference>
<dbReference type="EMBL" id="CP106856">
    <property type="protein sequence ID" value="UYB36836.1"/>
    <property type="molecule type" value="Genomic_DNA"/>
</dbReference>
<dbReference type="InterPro" id="IPR029058">
    <property type="entry name" value="AB_hydrolase_fold"/>
</dbReference>
<evidence type="ECO:0000256" key="1">
    <source>
        <dbReference type="SAM" id="MobiDB-lite"/>
    </source>
</evidence>
<feature type="region of interest" description="Disordered" evidence="1">
    <location>
        <begin position="120"/>
        <end position="142"/>
    </location>
</feature>
<dbReference type="RefSeq" id="WP_263128435.1">
    <property type="nucleotide sequence ID" value="NZ_CP106856.1"/>
</dbReference>
<evidence type="ECO:0000259" key="2">
    <source>
        <dbReference type="Pfam" id="PF05448"/>
    </source>
</evidence>
<dbReference type="InterPro" id="IPR008391">
    <property type="entry name" value="AXE1_dom"/>
</dbReference>
<accession>A0ABY6FVS1</accession>
<gene>
    <name evidence="3" type="ORF">N9A08_03935</name>
</gene>
<dbReference type="SUPFAM" id="SSF53474">
    <property type="entry name" value="alpha/beta-Hydrolases"/>
    <property type="match status" value="1"/>
</dbReference>
<protein>
    <submittedName>
        <fullName evidence="3">Acetylxylan esterase</fullName>
    </submittedName>
</protein>
<name>A0ABY6FVS1_9MICC</name>
<evidence type="ECO:0000313" key="4">
    <source>
        <dbReference type="Proteomes" id="UP001063368"/>
    </source>
</evidence>
<dbReference type="InterPro" id="IPR039069">
    <property type="entry name" value="CE7"/>
</dbReference>
<feature type="domain" description="Acetyl xylan esterase" evidence="2">
    <location>
        <begin position="3"/>
        <end position="318"/>
    </location>
</feature>
<evidence type="ECO:0000313" key="3">
    <source>
        <dbReference type="EMBL" id="UYB36836.1"/>
    </source>
</evidence>
<dbReference type="Pfam" id="PF05448">
    <property type="entry name" value="AXE1"/>
    <property type="match status" value="1"/>
</dbReference>
<sequence>MYTDLPADQLAAYLGSQQDPEDFDAFWAQTLAEAQAHPLDVRLERVNTVLSTVDVWDVTFIGYGGEPIRAWLRVPAGASGPLPGVVQFVGYGGGRGDASENLFWASAGFAHLQMDTRGQGAGWSKGATPDASGSAGPQVPGVMTRGITDPQSYYYRRLFTDAVRAVAALQSLDVVDPTRCAAVGGSQGGASAVAAAALAPGLAAVCAYVPFLSDLPRAVQVTDAYPYREVRDYLSVHRTQAERVLGTLSYFDAVNFARRATVPALFSVALMDEVTPPSTVYAAYNNYAGTKELLVWPYNGHEGGGIEDEVAAARFLQGLLAVSEPAGQPMVAATATAAASTSA</sequence>
<dbReference type="PANTHER" id="PTHR40111:SF1">
    <property type="entry name" value="CEPHALOSPORIN-C DEACETYLASE"/>
    <property type="match status" value="1"/>
</dbReference>
<organism evidence="3 4">
    <name type="scientific">Arthrobacter koreensis</name>
    <dbReference type="NCBI Taxonomy" id="199136"/>
    <lineage>
        <taxon>Bacteria</taxon>
        <taxon>Bacillati</taxon>
        <taxon>Actinomycetota</taxon>
        <taxon>Actinomycetes</taxon>
        <taxon>Micrococcales</taxon>
        <taxon>Micrococcaceae</taxon>
        <taxon>Arthrobacter</taxon>
    </lineage>
</organism>